<reference evidence="4" key="1">
    <citation type="submission" date="2019-08" db="EMBL/GenBank/DDBJ databases">
        <authorList>
            <person name="Kucharzyk K."/>
            <person name="Murdoch R.W."/>
            <person name="Higgins S."/>
            <person name="Loffler F."/>
        </authorList>
    </citation>
    <scope>NUCLEOTIDE SEQUENCE</scope>
</reference>
<comment type="similarity">
    <text evidence="2">Belongs to the transketolase family.</text>
</comment>
<evidence type="ECO:0000256" key="3">
    <source>
        <dbReference type="ARBA" id="ARBA00023052"/>
    </source>
</evidence>
<dbReference type="PANTHER" id="PTHR47514:SF1">
    <property type="entry name" value="TRANSKETOLASE N-TERMINAL SECTION-RELATED"/>
    <property type="match status" value="1"/>
</dbReference>
<comment type="cofactor">
    <cofactor evidence="1">
        <name>thiamine diphosphate</name>
        <dbReference type="ChEBI" id="CHEBI:58937"/>
    </cofactor>
</comment>
<sequence length="101" mass="11417">MNGQQCDGEICSVMTIEPFDKRLEAFGARVFRLDWHDVEALAAAAAQQPDVRPTVILADTNPCQGLDLLAARAPKLHYVRFTSSEERLQYQKAIEIFDHKE</sequence>
<dbReference type="EMBL" id="VSSQ01133898">
    <property type="protein sequence ID" value="MPN59648.1"/>
    <property type="molecule type" value="Genomic_DNA"/>
</dbReference>
<evidence type="ECO:0000313" key="4">
    <source>
        <dbReference type="EMBL" id="MPN59648.1"/>
    </source>
</evidence>
<dbReference type="InterPro" id="IPR029061">
    <property type="entry name" value="THDP-binding"/>
</dbReference>
<dbReference type="PANTHER" id="PTHR47514">
    <property type="entry name" value="TRANSKETOLASE N-TERMINAL SECTION-RELATED"/>
    <property type="match status" value="1"/>
</dbReference>
<accession>A0A645J7L2</accession>
<gene>
    <name evidence="4" type="ORF">SDC9_207370</name>
</gene>
<evidence type="ECO:0000256" key="2">
    <source>
        <dbReference type="ARBA" id="ARBA00007131"/>
    </source>
</evidence>
<dbReference type="AlphaFoldDB" id="A0A645J7L2"/>
<dbReference type="SUPFAM" id="SSF52518">
    <property type="entry name" value="Thiamin diphosphate-binding fold (THDP-binding)"/>
    <property type="match status" value="1"/>
</dbReference>
<protein>
    <submittedName>
        <fullName evidence="4">Uncharacterized protein</fullName>
    </submittedName>
</protein>
<keyword evidence="3" id="KW-0786">Thiamine pyrophosphate</keyword>
<organism evidence="4">
    <name type="scientific">bioreactor metagenome</name>
    <dbReference type="NCBI Taxonomy" id="1076179"/>
    <lineage>
        <taxon>unclassified sequences</taxon>
        <taxon>metagenomes</taxon>
        <taxon>ecological metagenomes</taxon>
    </lineage>
</organism>
<comment type="caution">
    <text evidence="4">The sequence shown here is derived from an EMBL/GenBank/DDBJ whole genome shotgun (WGS) entry which is preliminary data.</text>
</comment>
<evidence type="ECO:0000256" key="1">
    <source>
        <dbReference type="ARBA" id="ARBA00001964"/>
    </source>
</evidence>
<name>A0A645J7L2_9ZZZZ</name>
<dbReference type="Gene3D" id="3.40.50.970">
    <property type="match status" value="1"/>
</dbReference>
<proteinExistence type="inferred from homology"/>